<feature type="region of interest" description="Disordered" evidence="1">
    <location>
        <begin position="459"/>
        <end position="491"/>
    </location>
</feature>
<gene>
    <name evidence="2" type="ORF">DFR38_12022</name>
</gene>
<keyword evidence="3" id="KW-1185">Reference proteome</keyword>
<evidence type="ECO:0000256" key="1">
    <source>
        <dbReference type="SAM" id="MobiDB-lite"/>
    </source>
</evidence>
<dbReference type="OrthoDB" id="8594863at2"/>
<dbReference type="Pfam" id="PF05133">
    <property type="entry name" value="SPP1_portal"/>
    <property type="match status" value="1"/>
</dbReference>
<sequence>MDFQELRGTYPKDSDYPERTRTLLALTKVLDGTMYDCLQYPFDKEQVDVIDEYIPLSKRRPSVRYNLCRTVVEDSVSLLFSEGHFPAFECADEATRDSLERLSKDSGLNLIMTDAAIRGSVGSVAILMRVLKKRIFWKVLPTAYLTPEWQPDAPDTLQRVTEQYKVKGADLKAMGYAIADDDASVDFWFCRIWDANAETWHDPLKVDDAKKGQKFTVDAKRTTQHNLGFVPMVWVKNLPGGDDIDGMPTMPSEAIDCQIEIDYQLSQAGRGLRYSSDPTLHIKQPAFGEGQMVRGADRAIITSTEGDAKLLEINGTAVAAVVEYVRAVRELALETAHGNRANADKLSAAQSGRAMELMNQALIWLADKLRTSYGEGALLDLLSMAVRASAKFKLVDKRGSEIGPLSEKGDISLRWPAWYAPTYADKQTQAETVTTLRDGGLLSRETAVKSIADSYDIADPADELRQIDKDPPSPNSAAAAPKQEPLSQSDD</sequence>
<dbReference type="RefSeq" id="WP_059284899.1">
    <property type="nucleotide sequence ID" value="NZ_LNQU01000010.1"/>
</dbReference>
<proteinExistence type="predicted"/>
<evidence type="ECO:0000313" key="2">
    <source>
        <dbReference type="EMBL" id="PXX42225.1"/>
    </source>
</evidence>
<organism evidence="2 3">
    <name type="scientific">Aquitalea magnusonii</name>
    <dbReference type="NCBI Taxonomy" id="332411"/>
    <lineage>
        <taxon>Bacteria</taxon>
        <taxon>Pseudomonadati</taxon>
        <taxon>Pseudomonadota</taxon>
        <taxon>Betaproteobacteria</taxon>
        <taxon>Neisseriales</taxon>
        <taxon>Chromobacteriaceae</taxon>
        <taxon>Aquitalea</taxon>
    </lineage>
</organism>
<accession>A0A318J772</accession>
<protein>
    <submittedName>
        <fullName evidence="2">SPP1 Gp6-like portal protein</fullName>
    </submittedName>
</protein>
<dbReference type="Proteomes" id="UP000248395">
    <property type="component" value="Unassembled WGS sequence"/>
</dbReference>
<dbReference type="AlphaFoldDB" id="A0A318J772"/>
<dbReference type="InterPro" id="IPR021145">
    <property type="entry name" value="Portal_protein_SPP1_Gp6-like"/>
</dbReference>
<name>A0A318J772_9NEIS</name>
<comment type="caution">
    <text evidence="2">The sequence shown here is derived from an EMBL/GenBank/DDBJ whole genome shotgun (WGS) entry which is preliminary data.</text>
</comment>
<feature type="compositionally biased region" description="Basic and acidic residues" evidence="1">
    <location>
        <begin position="462"/>
        <end position="471"/>
    </location>
</feature>
<reference evidence="2 3" key="1">
    <citation type="submission" date="2018-05" db="EMBL/GenBank/DDBJ databases">
        <title>Genomic Encyclopedia of Type Strains, Phase IV (KMG-IV): sequencing the most valuable type-strain genomes for metagenomic binning, comparative biology and taxonomic classification.</title>
        <authorList>
            <person name="Goeker M."/>
        </authorList>
    </citation>
    <scope>NUCLEOTIDE SEQUENCE [LARGE SCALE GENOMIC DNA]</scope>
    <source>
        <strain evidence="2 3">DSM 25134</strain>
    </source>
</reference>
<evidence type="ECO:0000313" key="3">
    <source>
        <dbReference type="Proteomes" id="UP000248395"/>
    </source>
</evidence>
<dbReference type="EMBL" id="QJKC01000020">
    <property type="protein sequence ID" value="PXX42225.1"/>
    <property type="molecule type" value="Genomic_DNA"/>
</dbReference>